<dbReference type="EMBL" id="AP022870">
    <property type="protein sequence ID" value="BCB78153.1"/>
    <property type="molecule type" value="Genomic_DNA"/>
</dbReference>
<comment type="cofactor">
    <cofactor evidence="4">
        <name>Zn(2+)</name>
        <dbReference type="ChEBI" id="CHEBI:29105"/>
    </cofactor>
    <text evidence="4">Binds 1 divalent metal cation per subunit.</text>
</comment>
<dbReference type="PANTHER" id="PTHR47572:SF4">
    <property type="entry name" value="LACTONASE DRP35"/>
    <property type="match status" value="1"/>
</dbReference>
<evidence type="ECO:0000259" key="5">
    <source>
        <dbReference type="Pfam" id="PF08450"/>
    </source>
</evidence>
<feature type="binding site" evidence="4">
    <location>
        <position position="172"/>
    </location>
    <ligand>
        <name>a divalent metal cation</name>
        <dbReference type="ChEBI" id="CHEBI:60240"/>
    </ligand>
</feature>
<feature type="binding site" evidence="4">
    <location>
        <position position="28"/>
    </location>
    <ligand>
        <name>a divalent metal cation</name>
        <dbReference type="ChEBI" id="CHEBI:60240"/>
    </ligand>
</feature>
<gene>
    <name evidence="6" type="ORF">Pflav_045630</name>
</gene>
<feature type="domain" description="SMP-30/Gluconolactonase/LRE-like region" evidence="5">
    <location>
        <begin position="26"/>
        <end position="279"/>
    </location>
</feature>
<feature type="binding site" evidence="4">
    <location>
        <position position="114"/>
    </location>
    <ligand>
        <name>substrate</name>
    </ligand>
</feature>
<name>A0A6F8XWG6_9ACTN</name>
<dbReference type="RefSeq" id="WP_173037751.1">
    <property type="nucleotide sequence ID" value="NZ_AP022870.1"/>
</dbReference>
<dbReference type="Proteomes" id="UP000502508">
    <property type="component" value="Chromosome"/>
</dbReference>
<organism evidence="6 7">
    <name type="scientific">Phytohabitans flavus</name>
    <dbReference type="NCBI Taxonomy" id="1076124"/>
    <lineage>
        <taxon>Bacteria</taxon>
        <taxon>Bacillati</taxon>
        <taxon>Actinomycetota</taxon>
        <taxon>Actinomycetes</taxon>
        <taxon>Micromonosporales</taxon>
        <taxon>Micromonosporaceae</taxon>
    </lineage>
</organism>
<accession>A0A6F8XWG6</accession>
<dbReference type="GO" id="GO:0046872">
    <property type="term" value="F:metal ion binding"/>
    <property type="evidence" value="ECO:0007669"/>
    <property type="project" value="UniProtKB-KW"/>
</dbReference>
<feature type="active site" description="Proton donor/acceptor" evidence="3">
    <location>
        <position position="225"/>
    </location>
</feature>
<dbReference type="Pfam" id="PF08450">
    <property type="entry name" value="SGL"/>
    <property type="match status" value="1"/>
</dbReference>
<evidence type="ECO:0000256" key="4">
    <source>
        <dbReference type="PIRSR" id="PIRSR605511-2"/>
    </source>
</evidence>
<comment type="similarity">
    <text evidence="1">Belongs to the SMP-30/CGR1 family.</text>
</comment>
<dbReference type="KEGG" id="pfla:Pflav_045630"/>
<evidence type="ECO:0000256" key="1">
    <source>
        <dbReference type="ARBA" id="ARBA00008853"/>
    </source>
</evidence>
<reference evidence="6 7" key="2">
    <citation type="submission" date="2020-03" db="EMBL/GenBank/DDBJ databases">
        <authorList>
            <person name="Ichikawa N."/>
            <person name="Kimura A."/>
            <person name="Kitahashi Y."/>
            <person name="Uohara A."/>
        </authorList>
    </citation>
    <scope>NUCLEOTIDE SEQUENCE [LARGE SCALE GENOMIC DNA]</scope>
    <source>
        <strain evidence="6 7">NBRC 107702</strain>
    </source>
</reference>
<dbReference type="InterPro" id="IPR011042">
    <property type="entry name" value="6-blade_b-propeller_TolB-like"/>
</dbReference>
<keyword evidence="4" id="KW-0479">Metal-binding</keyword>
<evidence type="ECO:0000256" key="3">
    <source>
        <dbReference type="PIRSR" id="PIRSR605511-1"/>
    </source>
</evidence>
<sequence length="309" mass="32514">MSADLVSAGLLAAGATVERLATGFMFTEGPVWHAPSATLLFSDMPGDVRRRWSAASGVEEVRRPANKCNGMAYDAAGNLLVCEHATSRLVRERPDGGVDVLASHHDGAELQSPNDVVVRSDGSVYFSDPWYGRVEGFGVPREKSLPFQGVYRIAPNGTQSLAAAKDEFDLPNGLCFAPGERILYVNDTGRCHIKAFDVAPDGSLAGGRLFAEGIGSAESTTGVPDGMKTDERGNVWVTGPGGIWVYAPDGARLGVLAVPEVVGNLTWGGPDRRDLYICASTSLYRVPTLVAGNPVPGPVGEEASMPSPG</sequence>
<dbReference type="GO" id="GO:0016787">
    <property type="term" value="F:hydrolase activity"/>
    <property type="evidence" value="ECO:0007669"/>
    <property type="project" value="UniProtKB-KW"/>
</dbReference>
<protein>
    <recommendedName>
        <fullName evidence="5">SMP-30/Gluconolactonase/LRE-like region domain-containing protein</fullName>
    </recommendedName>
</protein>
<proteinExistence type="inferred from homology"/>
<dbReference type="AlphaFoldDB" id="A0A6F8XWG6"/>
<evidence type="ECO:0000256" key="2">
    <source>
        <dbReference type="ARBA" id="ARBA00022801"/>
    </source>
</evidence>
<evidence type="ECO:0000313" key="7">
    <source>
        <dbReference type="Proteomes" id="UP000502508"/>
    </source>
</evidence>
<dbReference type="InterPro" id="IPR051262">
    <property type="entry name" value="SMP-30/CGR1_Lactonase"/>
</dbReference>
<keyword evidence="4" id="KW-0862">Zinc</keyword>
<evidence type="ECO:0000313" key="6">
    <source>
        <dbReference type="EMBL" id="BCB78153.1"/>
    </source>
</evidence>
<dbReference type="PRINTS" id="PR01790">
    <property type="entry name" value="SMP30FAMILY"/>
</dbReference>
<dbReference type="SUPFAM" id="SSF63829">
    <property type="entry name" value="Calcium-dependent phosphotriesterase"/>
    <property type="match status" value="1"/>
</dbReference>
<dbReference type="InterPro" id="IPR013658">
    <property type="entry name" value="SGL"/>
</dbReference>
<keyword evidence="2" id="KW-0378">Hydrolase</keyword>
<dbReference type="InterPro" id="IPR005511">
    <property type="entry name" value="SMP-30"/>
</dbReference>
<keyword evidence="7" id="KW-1185">Reference proteome</keyword>
<dbReference type="Gene3D" id="2.120.10.30">
    <property type="entry name" value="TolB, C-terminal domain"/>
    <property type="match status" value="1"/>
</dbReference>
<reference evidence="6 7" key="1">
    <citation type="submission" date="2020-03" db="EMBL/GenBank/DDBJ databases">
        <title>Whole genome shotgun sequence of Phytohabitans flavus NBRC 107702.</title>
        <authorList>
            <person name="Komaki H."/>
            <person name="Tamura T."/>
        </authorList>
    </citation>
    <scope>NUCLEOTIDE SEQUENCE [LARGE SCALE GENOMIC DNA]</scope>
    <source>
        <strain evidence="6 7">NBRC 107702</strain>
    </source>
</reference>
<dbReference type="PANTHER" id="PTHR47572">
    <property type="entry name" value="LIPOPROTEIN-RELATED"/>
    <property type="match status" value="1"/>
</dbReference>
<feature type="binding site" evidence="4">
    <location>
        <position position="225"/>
    </location>
    <ligand>
        <name>a divalent metal cation</name>
        <dbReference type="ChEBI" id="CHEBI:60240"/>
    </ligand>
</feature>